<evidence type="ECO:0000256" key="4">
    <source>
        <dbReference type="ARBA" id="ARBA00022679"/>
    </source>
</evidence>
<dbReference type="PRINTS" id="PR00102">
    <property type="entry name" value="OTCASE"/>
</dbReference>
<dbReference type="SUPFAM" id="SSF53671">
    <property type="entry name" value="Aspartate/ornithine carbamoyltransferase"/>
    <property type="match status" value="1"/>
</dbReference>
<dbReference type="InterPro" id="IPR006130">
    <property type="entry name" value="Asp/Orn_carbamoylTrfase"/>
</dbReference>
<keyword evidence="4 6" id="KW-0808">Transferase</keyword>
<comment type="pathway">
    <text evidence="1">Amino-acid biosynthesis; L-arginine biosynthesis; L-arginine from L-ornithine and carbamoyl phosphate: step 1/3.</text>
</comment>
<feature type="binding site" evidence="6">
    <location>
        <position position="105"/>
    </location>
    <ligand>
        <name>carbamoyl phosphate</name>
        <dbReference type="ChEBI" id="CHEBI:58228"/>
    </ligand>
</feature>
<dbReference type="Pfam" id="PF00185">
    <property type="entry name" value="OTCace"/>
    <property type="match status" value="1"/>
</dbReference>
<evidence type="ECO:0000259" key="7">
    <source>
        <dbReference type="Pfam" id="PF00185"/>
    </source>
</evidence>
<evidence type="ECO:0000256" key="1">
    <source>
        <dbReference type="ARBA" id="ARBA00004975"/>
    </source>
</evidence>
<evidence type="ECO:0000256" key="3">
    <source>
        <dbReference type="ARBA" id="ARBA00013007"/>
    </source>
</evidence>
<comment type="caution">
    <text evidence="9">The sequence shown here is derived from an EMBL/GenBank/DDBJ whole genome shotgun (WGS) entry which is preliminary data.</text>
</comment>
<dbReference type="NCBIfam" id="NF001986">
    <property type="entry name" value="PRK00779.1"/>
    <property type="match status" value="1"/>
</dbReference>
<comment type="catalytic activity">
    <reaction evidence="5 6">
        <text>carbamoyl phosphate + L-ornithine = L-citrulline + phosphate + H(+)</text>
        <dbReference type="Rhea" id="RHEA:19513"/>
        <dbReference type="ChEBI" id="CHEBI:15378"/>
        <dbReference type="ChEBI" id="CHEBI:43474"/>
        <dbReference type="ChEBI" id="CHEBI:46911"/>
        <dbReference type="ChEBI" id="CHEBI:57743"/>
        <dbReference type="ChEBI" id="CHEBI:58228"/>
        <dbReference type="EC" id="2.1.3.3"/>
    </reaction>
</comment>
<proteinExistence type="inferred from homology"/>
<dbReference type="GO" id="GO:0042450">
    <property type="term" value="P:L-arginine biosynthetic process via ornithine"/>
    <property type="evidence" value="ECO:0007669"/>
    <property type="project" value="UniProtKB-UniRule"/>
</dbReference>
<dbReference type="GO" id="GO:0005737">
    <property type="term" value="C:cytoplasm"/>
    <property type="evidence" value="ECO:0007669"/>
    <property type="project" value="UniProtKB-SubCell"/>
</dbReference>
<accession>A0A1F7J8E9</accession>
<feature type="binding site" evidence="6">
    <location>
        <position position="292"/>
    </location>
    <ligand>
        <name>carbamoyl phosphate</name>
        <dbReference type="ChEBI" id="CHEBI:58228"/>
    </ligand>
</feature>
<dbReference type="HAMAP" id="MF_01109">
    <property type="entry name" value="OTCase"/>
    <property type="match status" value="1"/>
</dbReference>
<dbReference type="Gene3D" id="3.40.50.1370">
    <property type="entry name" value="Aspartate/ornithine carbamoyltransferase"/>
    <property type="match status" value="2"/>
</dbReference>
<reference evidence="9 10" key="1">
    <citation type="journal article" date="2016" name="Nat. Commun.">
        <title>Thousands of microbial genomes shed light on interconnected biogeochemical processes in an aquifer system.</title>
        <authorList>
            <person name="Anantharaman K."/>
            <person name="Brown C.T."/>
            <person name="Hug L.A."/>
            <person name="Sharon I."/>
            <person name="Castelle C.J."/>
            <person name="Probst A.J."/>
            <person name="Thomas B.C."/>
            <person name="Singh A."/>
            <person name="Wilkins M.J."/>
            <person name="Karaoz U."/>
            <person name="Brodie E.L."/>
            <person name="Williams K.H."/>
            <person name="Hubbard S.S."/>
            <person name="Banfield J.F."/>
        </authorList>
    </citation>
    <scope>NUCLEOTIDE SEQUENCE [LARGE SCALE GENOMIC DNA]</scope>
</reference>
<keyword evidence="6" id="KW-0963">Cytoplasm</keyword>
<protein>
    <recommendedName>
        <fullName evidence="3 6">Ornithine carbamoyltransferase</fullName>
        <shortName evidence="6">OTCase</shortName>
        <ecNumber evidence="3 6">2.1.3.3</ecNumber>
    </recommendedName>
</protein>
<dbReference type="STRING" id="1802067.A2966_00735"/>
<evidence type="ECO:0000256" key="2">
    <source>
        <dbReference type="ARBA" id="ARBA00007805"/>
    </source>
</evidence>
<dbReference type="EC" id="2.1.3.3" evidence="3 6"/>
<dbReference type="PANTHER" id="PTHR45753:SF3">
    <property type="entry name" value="ORNITHINE TRANSCARBAMYLASE, MITOCHONDRIAL"/>
    <property type="match status" value="1"/>
</dbReference>
<dbReference type="AlphaFoldDB" id="A0A1F7J8E9"/>
<dbReference type="EMBL" id="MGAR01000018">
    <property type="protein sequence ID" value="OGK51890.1"/>
    <property type="molecule type" value="Genomic_DNA"/>
</dbReference>
<comment type="similarity">
    <text evidence="2 6">Belongs to the aspartate/ornithine carbamoyltransferase superfamily. OTCase family.</text>
</comment>
<gene>
    <name evidence="9" type="ORF">A2966_00735</name>
</gene>
<feature type="binding site" evidence="6">
    <location>
        <begin position="228"/>
        <end position="229"/>
    </location>
    <ligand>
        <name>L-ornithine</name>
        <dbReference type="ChEBI" id="CHEBI:46911"/>
    </ligand>
</feature>
<evidence type="ECO:0000256" key="5">
    <source>
        <dbReference type="ARBA" id="ARBA00048772"/>
    </source>
</evidence>
<dbReference type="GO" id="GO:0004585">
    <property type="term" value="F:ornithine carbamoyltransferase activity"/>
    <property type="evidence" value="ECO:0007669"/>
    <property type="project" value="UniProtKB-UniRule"/>
</dbReference>
<dbReference type="NCBIfam" id="TIGR00658">
    <property type="entry name" value="orni_carb_tr"/>
    <property type="match status" value="1"/>
</dbReference>
<comment type="caution">
    <text evidence="6">Lacks conserved residue(s) required for the propagation of feature annotation.</text>
</comment>
<feature type="binding site" evidence="6">
    <location>
        <position position="164"/>
    </location>
    <ligand>
        <name>L-ornithine</name>
        <dbReference type="ChEBI" id="CHEBI:46911"/>
    </ligand>
</feature>
<dbReference type="GO" id="GO:0019240">
    <property type="term" value="P:citrulline biosynthetic process"/>
    <property type="evidence" value="ECO:0007669"/>
    <property type="project" value="TreeGrafter"/>
</dbReference>
<organism evidence="9 10">
    <name type="scientific">Candidatus Roizmanbacteria bacterium RIFCSPLOWO2_01_FULL_41_22</name>
    <dbReference type="NCBI Taxonomy" id="1802067"/>
    <lineage>
        <taxon>Bacteria</taxon>
        <taxon>Candidatus Roizmaniibacteriota</taxon>
    </lineage>
</organism>
<dbReference type="Proteomes" id="UP000176480">
    <property type="component" value="Unassembled WGS sequence"/>
</dbReference>
<dbReference type="GO" id="GO:0016597">
    <property type="term" value="F:amino acid binding"/>
    <property type="evidence" value="ECO:0007669"/>
    <property type="project" value="InterPro"/>
</dbReference>
<feature type="binding site" evidence="6">
    <location>
        <begin position="132"/>
        <end position="135"/>
    </location>
    <ligand>
        <name>carbamoyl phosphate</name>
        <dbReference type="ChEBI" id="CHEBI:58228"/>
    </ligand>
</feature>
<sequence length="313" mass="34805">MKTKHFLSITDLSISELKTVFKIALKTKKELKTKHANKPLLQNQTMSMIFEKPSLRTRLSFETAMTQLGGHAIYLAPSDIGLGVREKISDVAKVASGMTNIIMARVFKHTTVEELAAYSAVPVINGLSDMEHPCQTLSDLLTILEVKKELSNLKIVFIGDGENNVAHSLCLGAAMLGMQFTCASPQGFWLNQEIVKKAKKYSPKIALTSDVEKAVKQADVVYTDTWVSMGDEKEKEKRLSIFKPYQVTRSLMKLAKPDAIFMHDLPAYRGNEVASEVIDGPQSVVFQQAENRLHAQKALLAYLLTFQGNSKEL</sequence>
<feature type="domain" description="Aspartate/ornithine carbamoyltransferase carbamoyl-P binding" evidence="8">
    <location>
        <begin position="4"/>
        <end position="145"/>
    </location>
</feature>
<feature type="binding site" evidence="6">
    <location>
        <position position="224"/>
    </location>
    <ligand>
        <name>L-ornithine</name>
        <dbReference type="ChEBI" id="CHEBI:46911"/>
    </ligand>
</feature>
<comment type="subcellular location">
    <subcellularLocation>
        <location evidence="6">Cytoplasm</location>
    </subcellularLocation>
</comment>
<dbReference type="InterPro" id="IPR002292">
    <property type="entry name" value="Orn/put_carbamltrans"/>
</dbReference>
<dbReference type="InterPro" id="IPR024904">
    <property type="entry name" value="OTCase_ArgI"/>
</dbReference>
<dbReference type="InterPro" id="IPR036901">
    <property type="entry name" value="Asp/Orn_carbamoylTrfase_sf"/>
</dbReference>
<feature type="domain" description="Aspartate/ornithine carbamoyltransferase Asp/Orn-binding" evidence="7">
    <location>
        <begin position="152"/>
        <end position="303"/>
    </location>
</feature>
<evidence type="ECO:0000313" key="10">
    <source>
        <dbReference type="Proteomes" id="UP000176480"/>
    </source>
</evidence>
<name>A0A1F7J8E9_9BACT</name>
<dbReference type="InterPro" id="IPR006131">
    <property type="entry name" value="Asp_carbamoyltransf_Asp/Orn-bd"/>
</dbReference>
<dbReference type="PANTHER" id="PTHR45753">
    <property type="entry name" value="ORNITHINE CARBAMOYLTRANSFERASE, MITOCHONDRIAL"/>
    <property type="match status" value="1"/>
</dbReference>
<dbReference type="InterPro" id="IPR006132">
    <property type="entry name" value="Asp/Orn_carbamoyltranf_P-bd"/>
</dbReference>
<dbReference type="FunFam" id="3.40.50.1370:FF:000008">
    <property type="entry name" value="Ornithine carbamoyltransferase"/>
    <property type="match status" value="1"/>
</dbReference>
<dbReference type="PRINTS" id="PR00100">
    <property type="entry name" value="AOTCASE"/>
</dbReference>
<dbReference type="Pfam" id="PF02729">
    <property type="entry name" value="OTCace_N"/>
    <property type="match status" value="1"/>
</dbReference>
<evidence type="ECO:0000259" key="8">
    <source>
        <dbReference type="Pfam" id="PF02729"/>
    </source>
</evidence>
<evidence type="ECO:0000313" key="9">
    <source>
        <dbReference type="EMBL" id="OGK51890.1"/>
    </source>
</evidence>
<evidence type="ECO:0000256" key="6">
    <source>
        <dbReference type="HAMAP-Rule" id="MF_01109"/>
    </source>
</evidence>